<comment type="caution">
    <text evidence="2">The sequence shown here is derived from an EMBL/GenBank/DDBJ whole genome shotgun (WGS) entry which is preliminary data.</text>
</comment>
<dbReference type="GO" id="GO:0030687">
    <property type="term" value="C:preribosome, large subunit precursor"/>
    <property type="evidence" value="ECO:0007669"/>
    <property type="project" value="TreeGrafter"/>
</dbReference>
<dbReference type="EMBL" id="NWUJ01000005">
    <property type="protein sequence ID" value="PFH35223.1"/>
    <property type="molecule type" value="Genomic_DNA"/>
</dbReference>
<dbReference type="PANTHER" id="PTHR16038:SF4">
    <property type="entry name" value="WD REPEAT-CONTAINING PROTEIN 74"/>
    <property type="match status" value="1"/>
</dbReference>
<feature type="compositionally biased region" description="Acidic residues" evidence="1">
    <location>
        <begin position="776"/>
        <end position="819"/>
    </location>
</feature>
<evidence type="ECO:0000256" key="1">
    <source>
        <dbReference type="SAM" id="MobiDB-lite"/>
    </source>
</evidence>
<accession>A0A2A9MHV2</accession>
<reference evidence="2 3" key="1">
    <citation type="submission" date="2017-09" db="EMBL/GenBank/DDBJ databases">
        <title>Genome sequencing of Besnoitia besnoiti strain Bb-Ger1.</title>
        <authorList>
            <person name="Schares G."/>
            <person name="Venepally P."/>
            <person name="Lorenzi H.A."/>
        </authorList>
    </citation>
    <scope>NUCLEOTIDE SEQUENCE [LARGE SCALE GENOMIC DNA]</scope>
    <source>
        <strain evidence="2 3">Bb-Ger1</strain>
    </source>
</reference>
<organism evidence="2 3">
    <name type="scientific">Besnoitia besnoiti</name>
    <name type="common">Apicomplexan protozoan</name>
    <dbReference type="NCBI Taxonomy" id="94643"/>
    <lineage>
        <taxon>Eukaryota</taxon>
        <taxon>Sar</taxon>
        <taxon>Alveolata</taxon>
        <taxon>Apicomplexa</taxon>
        <taxon>Conoidasida</taxon>
        <taxon>Coccidia</taxon>
        <taxon>Eucoccidiorida</taxon>
        <taxon>Eimeriorina</taxon>
        <taxon>Sarcocystidae</taxon>
        <taxon>Besnoitia</taxon>
    </lineage>
</organism>
<dbReference type="InterPro" id="IPR036322">
    <property type="entry name" value="WD40_repeat_dom_sf"/>
</dbReference>
<dbReference type="GeneID" id="40311038"/>
<dbReference type="SUPFAM" id="SSF50978">
    <property type="entry name" value="WD40 repeat-like"/>
    <property type="match status" value="1"/>
</dbReference>
<keyword evidence="3" id="KW-1185">Reference proteome</keyword>
<dbReference type="RefSeq" id="XP_029219232.1">
    <property type="nucleotide sequence ID" value="XM_029364524.1"/>
</dbReference>
<evidence type="ECO:0000313" key="3">
    <source>
        <dbReference type="Proteomes" id="UP000224006"/>
    </source>
</evidence>
<name>A0A2A9MHV2_BESBE</name>
<dbReference type="VEuPathDB" id="ToxoDB:BESB_061100"/>
<dbReference type="KEGG" id="bbes:BESB_061100"/>
<feature type="region of interest" description="Disordered" evidence="1">
    <location>
        <begin position="740"/>
        <end position="896"/>
    </location>
</feature>
<feature type="region of interest" description="Disordered" evidence="1">
    <location>
        <begin position="248"/>
        <end position="280"/>
    </location>
</feature>
<feature type="compositionally biased region" description="Low complexity" evidence="1">
    <location>
        <begin position="447"/>
        <end position="456"/>
    </location>
</feature>
<proteinExistence type="predicted"/>
<dbReference type="Proteomes" id="UP000224006">
    <property type="component" value="Chromosome V"/>
</dbReference>
<dbReference type="OrthoDB" id="18388at2759"/>
<dbReference type="GO" id="GO:0005730">
    <property type="term" value="C:nucleolus"/>
    <property type="evidence" value="ECO:0007669"/>
    <property type="project" value="InterPro"/>
</dbReference>
<feature type="compositionally biased region" description="Acidic residues" evidence="1">
    <location>
        <begin position="827"/>
        <end position="852"/>
    </location>
</feature>
<protein>
    <submittedName>
        <fullName evidence="2">Uncharacterized protein</fullName>
    </submittedName>
</protein>
<evidence type="ECO:0000313" key="2">
    <source>
        <dbReference type="EMBL" id="PFH35223.1"/>
    </source>
</evidence>
<dbReference type="GO" id="GO:0042273">
    <property type="term" value="P:ribosomal large subunit biogenesis"/>
    <property type="evidence" value="ECO:0007669"/>
    <property type="project" value="InterPro"/>
</dbReference>
<feature type="compositionally biased region" description="Basic residues" evidence="1">
    <location>
        <begin position="480"/>
        <end position="490"/>
    </location>
</feature>
<dbReference type="InterPro" id="IPR015943">
    <property type="entry name" value="WD40/YVTN_repeat-like_dom_sf"/>
</dbReference>
<dbReference type="Gene3D" id="2.130.10.10">
    <property type="entry name" value="YVTN repeat-like/Quinoprotein amine dehydrogenase"/>
    <property type="match status" value="1"/>
</dbReference>
<feature type="compositionally biased region" description="Acidic residues" evidence="1">
    <location>
        <begin position="752"/>
        <end position="768"/>
    </location>
</feature>
<feature type="compositionally biased region" description="Basic and acidic residues" evidence="1">
    <location>
        <begin position="461"/>
        <end position="472"/>
    </location>
</feature>
<gene>
    <name evidence="2" type="ORF">BESB_061100</name>
</gene>
<dbReference type="STRING" id="94643.A0A2A9MHV2"/>
<dbReference type="PANTHER" id="PTHR16038">
    <property type="entry name" value="NOP SEVEN ASSOCIATED PROTEIN 1"/>
    <property type="match status" value="1"/>
</dbReference>
<sequence length="896" mass="97122">MEFLVGDDTGLLKNVSTRTRCTYTYKTCQQDRNEAILAACWSSPQLVSDEVTIGRRSGVVEAVALPPPPAASSALTAKMSIPCGANPVRAPHYAPRALSCSVQPLRSIRMPAPCVQTSLLHTPEVRSILNASLRESLAADPYFSLFHSPASSPLVPAESPFFGSALPQLFCLDQEGHACVVNWDGDFAEELQVLATAADEKVDFDESEGTLRLKKTREDVSPESADHTGALSRVSVYEISFPSVPAYSHPSPVSVSGSLRRVSSQPRAGPRVKQEEGASATSAASSSCHVVAGWQLAGPVGCATPIHPLMPDRFAFGGRENEVKVFDLARGRYVWAAKNVKQTLLQLRVAVNPTSLAWLPRVHPLVLAAGTARGAVRLFDLRCQRRPVYEVENACRGTHETVEKRVITAMAAEEVRRCGAGGLWDILQAVETARAQLSDAGEDRRPAAPAASEAASTRVKVKQEPEEGEKASELSLAKGARGKGAKKRTRTAQSETQEGARDKKRAQLKAEGLGAEEERQSAQSAAETAEESEVSDEALKAQLRSLYGRDRTKLYFADSCGAVYVHSVLTEDALMRQIDKNVQKHNRTSCCATLSEDEEAERWSSGAAAAPAQKESKWADPRIRHKLILAFQEKAQGKLSSKKKRLQAVHVPAQRAAVRHALHRRIQRHHGRRRRSRCLITCCPFFSALTEDVSGRLLVGVGYGRHAYVWQTASRKLVDKVYLKQKLLAVLPGRNFLRAEEEGGSNSKCSDEEASDGESADTDEEENEKDAKSEEGEGDFVDGENSEDDGDSEDEEGSEGEGDLEGEGDSDDEEGSEGEGDSKGEADSDGEDDDSEGEEEDSEEDDASDASLEDVSRRGKGRGASRGGERKEGRQKRSRQFGVGGMGAKGRRVSRA</sequence>
<dbReference type="InterPro" id="IPR037379">
    <property type="entry name" value="WDR74/Nsa1"/>
</dbReference>
<feature type="region of interest" description="Disordered" evidence="1">
    <location>
        <begin position="437"/>
        <end position="537"/>
    </location>
</feature>
<feature type="compositionally biased region" description="Low complexity" evidence="1">
    <location>
        <begin position="250"/>
        <end position="264"/>
    </location>
</feature>
<dbReference type="AlphaFoldDB" id="A0A2A9MHV2"/>